<dbReference type="AlphaFoldDB" id="A0A8S1HLD8"/>
<keyword evidence="1" id="KW-0195">Cyclin</keyword>
<reference evidence="4" key="1">
    <citation type="submission" date="2020-10" db="EMBL/GenBank/DDBJ databases">
        <authorList>
            <person name="Kikuchi T."/>
        </authorList>
    </citation>
    <scope>NUCLEOTIDE SEQUENCE</scope>
    <source>
        <strain evidence="4">NKZ352</strain>
    </source>
</reference>
<dbReference type="InterPro" id="IPR036915">
    <property type="entry name" value="Cyclin-like_sf"/>
</dbReference>
<feature type="domain" description="Cyclin-like" evidence="3">
    <location>
        <begin position="67"/>
        <end position="151"/>
    </location>
</feature>
<evidence type="ECO:0000256" key="1">
    <source>
        <dbReference type="RuleBase" id="RU000383"/>
    </source>
</evidence>
<gene>
    <name evidence="4" type="ORF">CAUJ_LOCUS13335</name>
</gene>
<dbReference type="PANTHER" id="PTHR10177">
    <property type="entry name" value="CYCLINS"/>
    <property type="match status" value="1"/>
</dbReference>
<evidence type="ECO:0000259" key="3">
    <source>
        <dbReference type="SMART" id="SM00385"/>
    </source>
</evidence>
<feature type="compositionally biased region" description="Polar residues" evidence="2">
    <location>
        <begin position="285"/>
        <end position="297"/>
    </location>
</feature>
<sequence>MGSRKRRSSSRLAGGSSAEGKPMEDGFSSQLLSVLLQRERRLLQDLPQRMPQGDDVIGWRERNREASWTCSAARRLGLGLDSSALAVALLDRVVLNTRVPSKYINCVAAASLSIAKKICEDHDEDSYVFLGRLRLEYSASELKRMELRILSLLDWDAHLPTVYRFVESFLCQIGAAFFLDLIRPHVEALLCESLLTAKFRPSVLALSLVSILLESSNRQYQQTTNAMAKSCKIDMFELNRCRGKLLSLWTRLLLPKLTPFELLAPQLEEGLDAKGEQFRCLAPTPTGQCPAPTSTPDLASPRPLQPTPC</sequence>
<feature type="region of interest" description="Disordered" evidence="2">
    <location>
        <begin position="1"/>
        <end position="25"/>
    </location>
</feature>
<dbReference type="Proteomes" id="UP000835052">
    <property type="component" value="Unassembled WGS sequence"/>
</dbReference>
<dbReference type="InterPro" id="IPR006671">
    <property type="entry name" value="Cyclin_N"/>
</dbReference>
<dbReference type="Pfam" id="PF00134">
    <property type="entry name" value="Cyclin_N"/>
    <property type="match status" value="1"/>
</dbReference>
<comment type="caution">
    <text evidence="4">The sequence shown here is derived from an EMBL/GenBank/DDBJ whole genome shotgun (WGS) entry which is preliminary data.</text>
</comment>
<keyword evidence="5" id="KW-1185">Reference proteome</keyword>
<dbReference type="SUPFAM" id="SSF47954">
    <property type="entry name" value="Cyclin-like"/>
    <property type="match status" value="1"/>
</dbReference>
<accession>A0A8S1HLD8</accession>
<evidence type="ECO:0000313" key="4">
    <source>
        <dbReference type="EMBL" id="CAD6197426.1"/>
    </source>
</evidence>
<dbReference type="InterPro" id="IPR039361">
    <property type="entry name" value="Cyclin"/>
</dbReference>
<evidence type="ECO:0000256" key="2">
    <source>
        <dbReference type="SAM" id="MobiDB-lite"/>
    </source>
</evidence>
<evidence type="ECO:0000313" key="5">
    <source>
        <dbReference type="Proteomes" id="UP000835052"/>
    </source>
</evidence>
<protein>
    <recommendedName>
        <fullName evidence="3">Cyclin-like domain-containing protein</fullName>
    </recommendedName>
</protein>
<comment type="similarity">
    <text evidence="1">Belongs to the cyclin family.</text>
</comment>
<organism evidence="4 5">
    <name type="scientific">Caenorhabditis auriculariae</name>
    <dbReference type="NCBI Taxonomy" id="2777116"/>
    <lineage>
        <taxon>Eukaryota</taxon>
        <taxon>Metazoa</taxon>
        <taxon>Ecdysozoa</taxon>
        <taxon>Nematoda</taxon>
        <taxon>Chromadorea</taxon>
        <taxon>Rhabditida</taxon>
        <taxon>Rhabditina</taxon>
        <taxon>Rhabditomorpha</taxon>
        <taxon>Rhabditoidea</taxon>
        <taxon>Rhabditidae</taxon>
        <taxon>Peloderinae</taxon>
        <taxon>Caenorhabditis</taxon>
    </lineage>
</organism>
<feature type="region of interest" description="Disordered" evidence="2">
    <location>
        <begin position="285"/>
        <end position="309"/>
    </location>
</feature>
<proteinExistence type="inferred from homology"/>
<dbReference type="EMBL" id="CAJGYM010000093">
    <property type="protein sequence ID" value="CAD6197426.1"/>
    <property type="molecule type" value="Genomic_DNA"/>
</dbReference>
<feature type="compositionally biased region" description="Low complexity" evidence="2">
    <location>
        <begin position="10"/>
        <end position="20"/>
    </location>
</feature>
<dbReference type="OrthoDB" id="769138at2759"/>
<dbReference type="SMART" id="SM00385">
    <property type="entry name" value="CYCLIN"/>
    <property type="match status" value="1"/>
</dbReference>
<name>A0A8S1HLD8_9PELO</name>
<dbReference type="InterPro" id="IPR013763">
    <property type="entry name" value="Cyclin-like_dom"/>
</dbReference>
<dbReference type="Gene3D" id="1.10.472.10">
    <property type="entry name" value="Cyclin-like"/>
    <property type="match status" value="2"/>
</dbReference>